<evidence type="ECO:0000313" key="1">
    <source>
        <dbReference type="EMBL" id="QBQ99054.1"/>
    </source>
</evidence>
<dbReference type="AlphaFoldDB" id="A0A4P7CXV4"/>
<dbReference type="Pfam" id="PF05488">
    <property type="entry name" value="PAAR_motif"/>
    <property type="match status" value="1"/>
</dbReference>
<dbReference type="Proteomes" id="UP000295727">
    <property type="component" value="Chromosome 2"/>
</dbReference>
<evidence type="ECO:0000313" key="2">
    <source>
        <dbReference type="Proteomes" id="UP000295727"/>
    </source>
</evidence>
<dbReference type="CDD" id="cd14744">
    <property type="entry name" value="PAAR_CT_2"/>
    <property type="match status" value="1"/>
</dbReference>
<sequence>MRRYLLRLGDKSTVGGVVIEGMERSTHLGRPLTYIDAKVLCPVCNTTGVIGWKGPHRSATMMGRQQALEGDVCICMCDPPPIMLASQDTAWHEFAAHEMEGAGYGTGTARETPKNSVPTTYDELFELSDGKGQPLREVYYTVRLSNGELIHGVTDSQGRTMRHTTEGAHTTRIYLGHKAEV</sequence>
<organism evidence="1 2">
    <name type="scientific">Paraburkholderia pallida</name>
    <dbReference type="NCBI Taxonomy" id="2547399"/>
    <lineage>
        <taxon>Bacteria</taxon>
        <taxon>Pseudomonadati</taxon>
        <taxon>Pseudomonadota</taxon>
        <taxon>Betaproteobacteria</taxon>
        <taxon>Burkholderiales</taxon>
        <taxon>Burkholderiaceae</taxon>
        <taxon>Paraburkholderia</taxon>
    </lineage>
</organism>
<dbReference type="OrthoDB" id="8594232at2"/>
<dbReference type="KEGG" id="ppai:E1956_17620"/>
<protein>
    <submittedName>
        <fullName evidence="1">PAAR domain-containing protein</fullName>
    </submittedName>
</protein>
<accession>A0A4P7CXV4</accession>
<dbReference type="InterPro" id="IPR008727">
    <property type="entry name" value="PAAR_motif"/>
</dbReference>
<reference evidence="1 2" key="1">
    <citation type="submission" date="2019-03" db="EMBL/GenBank/DDBJ databases">
        <title>Paraburkholderia sp. 7MH5, isolated from subtropical forest soil.</title>
        <authorList>
            <person name="Gao Z.-H."/>
            <person name="Qiu L.-H."/>
        </authorList>
    </citation>
    <scope>NUCLEOTIDE SEQUENCE [LARGE SCALE GENOMIC DNA]</scope>
    <source>
        <strain evidence="1 2">7MH5</strain>
    </source>
</reference>
<keyword evidence="2" id="KW-1185">Reference proteome</keyword>
<name>A0A4P7CXV4_9BURK</name>
<dbReference type="RefSeq" id="WP_134751432.1">
    <property type="nucleotide sequence ID" value="NZ_CP038149.1"/>
</dbReference>
<dbReference type="EMBL" id="CP038149">
    <property type="protein sequence ID" value="QBQ99054.1"/>
    <property type="molecule type" value="Genomic_DNA"/>
</dbReference>
<gene>
    <name evidence="1" type="ORF">E1956_17620</name>
</gene>
<proteinExistence type="predicted"/>